<evidence type="ECO:0000256" key="4">
    <source>
        <dbReference type="RuleBase" id="RU364035"/>
    </source>
</evidence>
<keyword evidence="7" id="KW-1185">Reference proteome</keyword>
<organism evidence="6 7">
    <name type="scientific">Pseudomicrostroma glucosiphilum</name>
    <dbReference type="NCBI Taxonomy" id="1684307"/>
    <lineage>
        <taxon>Eukaryota</taxon>
        <taxon>Fungi</taxon>
        <taxon>Dikarya</taxon>
        <taxon>Basidiomycota</taxon>
        <taxon>Ustilaginomycotina</taxon>
        <taxon>Exobasidiomycetes</taxon>
        <taxon>Microstromatales</taxon>
        <taxon>Microstromatales incertae sedis</taxon>
        <taxon>Pseudomicrostroma</taxon>
    </lineage>
</organism>
<dbReference type="GO" id="GO:0005643">
    <property type="term" value="C:nuclear pore"/>
    <property type="evidence" value="ECO:0007669"/>
    <property type="project" value="UniProtKB-SubCell"/>
</dbReference>
<keyword evidence="4" id="KW-0653">Protein transport</keyword>
<dbReference type="InterPro" id="IPR007231">
    <property type="entry name" value="Nucleoporin_int_Nup93/Nic96"/>
</dbReference>
<keyword evidence="4" id="KW-0811">Translocation</keyword>
<dbReference type="GO" id="GO:0017056">
    <property type="term" value="F:structural constituent of nuclear pore"/>
    <property type="evidence" value="ECO:0007669"/>
    <property type="project" value="InterPro"/>
</dbReference>
<evidence type="ECO:0000313" key="7">
    <source>
        <dbReference type="Proteomes" id="UP000245942"/>
    </source>
</evidence>
<evidence type="ECO:0000256" key="1">
    <source>
        <dbReference type="ARBA" id="ARBA00004259"/>
    </source>
</evidence>
<name>A0A316UAZ8_9BASI</name>
<keyword evidence="3 4" id="KW-0539">Nucleus</keyword>
<dbReference type="GeneID" id="37011016"/>
<gene>
    <name evidence="6" type="ORF">BCV69DRAFT_140803</name>
</gene>
<dbReference type="STRING" id="1684307.A0A316UAZ8"/>
<dbReference type="RefSeq" id="XP_025349492.1">
    <property type="nucleotide sequence ID" value="XM_025489282.1"/>
</dbReference>
<dbReference type="AlphaFoldDB" id="A0A316UAZ8"/>
<comment type="subcellular location">
    <subcellularLocation>
        <location evidence="1">Nucleus envelope</location>
    </subcellularLocation>
    <subcellularLocation>
        <location evidence="4">Nucleus</location>
        <location evidence="4">Nuclear pore complex</location>
    </subcellularLocation>
</comment>
<feature type="region of interest" description="Disordered" evidence="5">
    <location>
        <begin position="1"/>
        <end position="22"/>
    </location>
</feature>
<keyword evidence="4" id="KW-0906">Nuclear pore complex</keyword>
<sequence length="951" mass="104961">MAQFGSTSRSTGAPSLSDLVSQSRKLTSAIERDRNGLGSDIPSINLALDQLESQSRSLAAGGSSGVPTGADSKAHYFLASAGIDAFTLSQNVNQTNIASAFEPLEPLQDTDVQSYLQHEQQQIILSAIDEGRRETLDNFNRNLARTMHSRWSRQKKQIFEELGQHQVSGMSDNLPGSSRQITGKGSAGKALLASSSTMTDPPLTSLSMHTKLMSYDTLIRSLNQHRLSETPFPLASELLRTSQASTGGAGETQTQLAECWTAVKNIVGEDQHGNVPREREFSSAYVDATRLYGSPEGQQLRSKIARGARAFLESQFETHVDNIIASNPSKAQLGGQPGIVSRVAAFLRVSLLSREGRWAPELELVKQSPTSVALPLWATVFHLLRTGHASDALRQVEEYEGALRRGDGGFVGWFREWIESGGRGLSRSSRDRFFAEYNARFRNLSLGGNSSTGDASGVDPHKIALYRLVGRVDPTRKFPTALTRSTENWLWLQLIMTREPSVGGGAFGGAPSTANEADEDERESYTLENLARKLRTYGEKHFDPKGRRPLHYFLVLLLSGEFERAVAFLYSRPQHQADAVHFAITLAYYGLLRCPSSQSSRSAVGGEILTTQSDAVGREIPSLDLARIISRHIRLFSSSDARSALEYLYLICLNVESSVARETQEDQRQKCYDAIKDLVCQTRLYTDLVGDIRVDGARVPGAIQQNLKLLRMADERDYLRQIVRAAAVQSEAEHRTRDAILLFNLAEEYDTVVSVLNRELGASLFLSDPDAVESLNPQANLSAAENSAQLAKAILDTYEGQNHIVRRVEARKRETCRLLLELRRAVAFVRNGDMEKGLNSIESTGLFPLSGDVVSISRRAESFFRDIDESVGRNLSELLLMTMDILYKVHASLKSSTTSGIATNGAGEGKEARLAEVRNKARSLMMFAGMLRFRIEQAVFAQLTRLDAFIR</sequence>
<keyword evidence="4" id="KW-0813">Transport</keyword>
<accession>A0A316UAZ8</accession>
<dbReference type="Pfam" id="PF04097">
    <property type="entry name" value="Nic96"/>
    <property type="match status" value="1"/>
</dbReference>
<dbReference type="GO" id="GO:0006606">
    <property type="term" value="P:protein import into nucleus"/>
    <property type="evidence" value="ECO:0007669"/>
    <property type="project" value="TreeGrafter"/>
</dbReference>
<dbReference type="GO" id="GO:0016973">
    <property type="term" value="P:poly(A)+ mRNA export from nucleus"/>
    <property type="evidence" value="ECO:0007669"/>
    <property type="project" value="TreeGrafter"/>
</dbReference>
<evidence type="ECO:0000256" key="2">
    <source>
        <dbReference type="ARBA" id="ARBA00010186"/>
    </source>
</evidence>
<keyword evidence="4" id="KW-0509">mRNA transport</keyword>
<dbReference type="PANTHER" id="PTHR11225:SF4">
    <property type="entry name" value="NUCLEAR PORE COMPLEX PROTEIN NUP93"/>
    <property type="match status" value="1"/>
</dbReference>
<keyword evidence="4" id="KW-0472">Membrane</keyword>
<reference evidence="6 7" key="1">
    <citation type="journal article" date="2018" name="Mol. Biol. Evol.">
        <title>Broad Genomic Sampling Reveals a Smut Pathogenic Ancestry of the Fungal Clade Ustilaginomycotina.</title>
        <authorList>
            <person name="Kijpornyongpan T."/>
            <person name="Mondo S.J."/>
            <person name="Barry K."/>
            <person name="Sandor L."/>
            <person name="Lee J."/>
            <person name="Lipzen A."/>
            <person name="Pangilinan J."/>
            <person name="LaButti K."/>
            <person name="Hainaut M."/>
            <person name="Henrissat B."/>
            <person name="Grigoriev I.V."/>
            <person name="Spatafora J.W."/>
            <person name="Aime M.C."/>
        </authorList>
    </citation>
    <scope>NUCLEOTIDE SEQUENCE [LARGE SCALE GENOMIC DNA]</scope>
    <source>
        <strain evidence="6 7">MCA 4718</strain>
    </source>
</reference>
<comment type="similarity">
    <text evidence="2 4">Belongs to the nucleoporin interacting component (NIC) family.</text>
</comment>
<dbReference type="OrthoDB" id="1918363at2759"/>
<evidence type="ECO:0000256" key="5">
    <source>
        <dbReference type="SAM" id="MobiDB-lite"/>
    </source>
</evidence>
<evidence type="ECO:0000256" key="3">
    <source>
        <dbReference type="ARBA" id="ARBA00023242"/>
    </source>
</evidence>
<dbReference type="PANTHER" id="PTHR11225">
    <property type="entry name" value="NUCLEAR PORE COMPLEX PROTEIN NUP93 NUCLEOPORIN NUP93 DEAD EYE PROTEIN"/>
    <property type="match status" value="1"/>
</dbReference>
<evidence type="ECO:0000313" key="6">
    <source>
        <dbReference type="EMBL" id="PWN22332.1"/>
    </source>
</evidence>
<protein>
    <recommendedName>
        <fullName evidence="4">Nuclear pore protein</fullName>
    </recommendedName>
</protein>
<proteinExistence type="inferred from homology"/>
<dbReference type="Proteomes" id="UP000245942">
    <property type="component" value="Unassembled WGS sequence"/>
</dbReference>
<dbReference type="EMBL" id="KZ819323">
    <property type="protein sequence ID" value="PWN22332.1"/>
    <property type="molecule type" value="Genomic_DNA"/>
</dbReference>